<evidence type="ECO:0000313" key="1">
    <source>
        <dbReference type="EMBL" id="CDR30513.1"/>
    </source>
</evidence>
<organism evidence="1 2">
    <name type="scientific">Acholeplasma oculi</name>
    <dbReference type="NCBI Taxonomy" id="35623"/>
    <lineage>
        <taxon>Bacteria</taxon>
        <taxon>Bacillati</taxon>
        <taxon>Mycoplasmatota</taxon>
        <taxon>Mollicutes</taxon>
        <taxon>Acholeplasmatales</taxon>
        <taxon>Acholeplasmataceae</taxon>
        <taxon>Acholeplasma</taxon>
    </lineage>
</organism>
<protein>
    <submittedName>
        <fullName evidence="1">Uncharacterized protein</fullName>
    </submittedName>
</protein>
<dbReference type="RefSeq" id="WP_045749053.1">
    <property type="nucleotide sequence ID" value="NZ_FUZK01000003.1"/>
</dbReference>
<dbReference type="KEGG" id="aoc:Aocu_04400"/>
<evidence type="ECO:0000313" key="2">
    <source>
        <dbReference type="Proteomes" id="UP000032434"/>
    </source>
</evidence>
<reference evidence="2" key="1">
    <citation type="submission" date="2014-05" db="EMBL/GenBank/DDBJ databases">
        <authorList>
            <person name="Kube M."/>
        </authorList>
    </citation>
    <scope>NUCLEOTIDE SEQUENCE [LARGE SCALE GENOMIC DNA]</scope>
</reference>
<dbReference type="STRING" id="35623.Aocu_04400"/>
<dbReference type="Proteomes" id="UP000032434">
    <property type="component" value="Chromosome 1"/>
</dbReference>
<sequence>MDKLPINAEQIFNHVSERWKESIFRKENIIVDFKLNDDGIVFLIFANTGRRPVYLKNIKINREWIRSVLMIIPDFEANGRLNITLNEIKEYRETIFPLQSVAFPLFHFYYTFKPWYIPRGDAEHSNINRDEMIEEESLKLNERCQKIDYFYKSTLEVSFKISKLNIFRHKVYIKFNKRVDVSKYYEEIESKKFDNRGKRIINE</sequence>
<dbReference type="PATRIC" id="fig|35623.3.peg.441"/>
<dbReference type="AlphaFoldDB" id="A0A061A9H6"/>
<dbReference type="EMBL" id="LK028559">
    <property type="protein sequence ID" value="CDR30513.1"/>
    <property type="molecule type" value="Genomic_DNA"/>
</dbReference>
<accession>A0A061A9H6</accession>
<gene>
    <name evidence="1" type="ORF">Aocu_04400</name>
</gene>
<proteinExistence type="predicted"/>
<keyword evidence="2" id="KW-1185">Reference proteome</keyword>
<dbReference type="HOGENOM" id="CLU_1346486_0_0_14"/>
<dbReference type="InParanoid" id="A0A061A9H6"/>
<name>A0A061A9H6_9MOLU</name>